<keyword evidence="2" id="KW-1185">Reference proteome</keyword>
<proteinExistence type="predicted"/>
<sequence>MIEPEPSESDYLRQLELAARDVVHAAQDEGWQTYGPDPDEATSLHRAVNELARHIRRMHFDGDGCVEDRPLQHLGGAALIAPSTDPAQQANYLAGCDRLGVEAREEGWALWYTWDEKARAHTMVTTAVDTTRALLQSWAAGHDLHPAQPLRAQIAAVVRGWPGPVILSPSHANKIGLTGR</sequence>
<accession>A0A919T4R0</accession>
<evidence type="ECO:0000313" key="2">
    <source>
        <dbReference type="Proteomes" id="UP000677082"/>
    </source>
</evidence>
<evidence type="ECO:0000313" key="1">
    <source>
        <dbReference type="EMBL" id="GIM88642.1"/>
    </source>
</evidence>
<comment type="caution">
    <text evidence="1">The sequence shown here is derived from an EMBL/GenBank/DDBJ whole genome shotgun (WGS) entry which is preliminary data.</text>
</comment>
<name>A0A919T4R0_9ACTN</name>
<dbReference type="Proteomes" id="UP000677082">
    <property type="component" value="Unassembled WGS sequence"/>
</dbReference>
<reference evidence="1 2" key="1">
    <citation type="submission" date="2021-03" db="EMBL/GenBank/DDBJ databases">
        <title>Whole genome shotgun sequence of Actinoplanes toevensis NBRC 105298.</title>
        <authorList>
            <person name="Komaki H."/>
            <person name="Tamura T."/>
        </authorList>
    </citation>
    <scope>NUCLEOTIDE SEQUENCE [LARGE SCALE GENOMIC DNA]</scope>
    <source>
        <strain evidence="1 2">NBRC 105298</strain>
    </source>
</reference>
<organism evidence="1 2">
    <name type="scientific">Paractinoplanes toevensis</name>
    <dbReference type="NCBI Taxonomy" id="571911"/>
    <lineage>
        <taxon>Bacteria</taxon>
        <taxon>Bacillati</taxon>
        <taxon>Actinomycetota</taxon>
        <taxon>Actinomycetes</taxon>
        <taxon>Micromonosporales</taxon>
        <taxon>Micromonosporaceae</taxon>
        <taxon>Paractinoplanes</taxon>
    </lineage>
</organism>
<dbReference type="AlphaFoldDB" id="A0A919T4R0"/>
<dbReference type="EMBL" id="BOQN01000005">
    <property type="protein sequence ID" value="GIM88642.1"/>
    <property type="molecule type" value="Genomic_DNA"/>
</dbReference>
<dbReference type="RefSeq" id="WP_213004626.1">
    <property type="nucleotide sequence ID" value="NZ_BOQN01000005.1"/>
</dbReference>
<protein>
    <submittedName>
        <fullName evidence="1">Uncharacterized protein</fullName>
    </submittedName>
</protein>
<gene>
    <name evidence="1" type="ORF">Ato02nite_004350</name>
</gene>